<evidence type="ECO:0000256" key="15">
    <source>
        <dbReference type="ARBA" id="ARBA00022989"/>
    </source>
</evidence>
<keyword evidence="19 21" id="KW-0472">Membrane</keyword>
<keyword evidence="7" id="KW-0997">Cell inner membrane</keyword>
<dbReference type="InterPro" id="IPR038414">
    <property type="entry name" value="CcoP_N_sf"/>
</dbReference>
<keyword evidence="10 21" id="KW-0812">Transmembrane</keyword>
<dbReference type="PANTHER" id="PTHR33751:SF1">
    <property type="entry name" value="CBB3-TYPE CYTOCHROME C OXIDASE SUBUNIT FIXP"/>
    <property type="match status" value="1"/>
</dbReference>
<evidence type="ECO:0000256" key="1">
    <source>
        <dbReference type="ARBA" id="ARBA00001926"/>
    </source>
</evidence>
<dbReference type="GO" id="GO:1902600">
    <property type="term" value="P:proton transmembrane transport"/>
    <property type="evidence" value="ECO:0007669"/>
    <property type="project" value="UniProtKB-KW"/>
</dbReference>
<evidence type="ECO:0000256" key="5">
    <source>
        <dbReference type="ARBA" id="ARBA00022448"/>
    </source>
</evidence>
<evidence type="ECO:0000256" key="17">
    <source>
        <dbReference type="ARBA" id="ARBA00023004"/>
    </source>
</evidence>
<dbReference type="GO" id="GO:0006119">
    <property type="term" value="P:oxidative phosphorylation"/>
    <property type="evidence" value="ECO:0007669"/>
    <property type="project" value="UniProtKB-UniPathway"/>
</dbReference>
<comment type="subcellular location">
    <subcellularLocation>
        <location evidence="2">Cell inner membrane</location>
    </subcellularLocation>
</comment>
<name>A0A3B1CGS0_9ZZZZ</name>
<feature type="domain" description="Cytochrome c" evidence="22">
    <location>
        <begin position="106"/>
        <end position="185"/>
    </location>
</feature>
<dbReference type="InterPro" id="IPR004678">
    <property type="entry name" value="Cyt_c_oxidase_cbb3_su3"/>
</dbReference>
<evidence type="ECO:0000313" key="23">
    <source>
        <dbReference type="EMBL" id="VAX25771.1"/>
    </source>
</evidence>
<keyword evidence="11" id="KW-0479">Metal-binding</keyword>
<keyword evidence="6" id="KW-1003">Cell membrane</keyword>
<dbReference type="GO" id="GO:0005506">
    <property type="term" value="F:iron ion binding"/>
    <property type="evidence" value="ECO:0007669"/>
    <property type="project" value="InterPro"/>
</dbReference>
<dbReference type="InterPro" id="IPR008168">
    <property type="entry name" value="Cyt_C_IC"/>
</dbReference>
<feature type="transmembrane region" description="Helical" evidence="21">
    <location>
        <begin position="30"/>
        <end position="48"/>
    </location>
</feature>
<dbReference type="PANTHER" id="PTHR33751">
    <property type="entry name" value="CBB3-TYPE CYTOCHROME C OXIDASE SUBUNIT FIXP"/>
    <property type="match status" value="1"/>
</dbReference>
<keyword evidence="17" id="KW-0408">Iron</keyword>
<evidence type="ECO:0000256" key="16">
    <source>
        <dbReference type="ARBA" id="ARBA00023002"/>
    </source>
</evidence>
<keyword evidence="12" id="KW-0677">Repeat</keyword>
<dbReference type="InterPro" id="IPR036909">
    <property type="entry name" value="Cyt_c-like_dom_sf"/>
</dbReference>
<evidence type="ECO:0000256" key="9">
    <source>
        <dbReference type="ARBA" id="ARBA00022660"/>
    </source>
</evidence>
<evidence type="ECO:0000256" key="7">
    <source>
        <dbReference type="ARBA" id="ARBA00022519"/>
    </source>
</evidence>
<gene>
    <name evidence="23" type="ORF">MNBD_NITROSPINAE04-2667</name>
</gene>
<keyword evidence="9" id="KW-0679">Respiratory chain</keyword>
<dbReference type="InterPro" id="IPR032858">
    <property type="entry name" value="CcoP_N"/>
</dbReference>
<comment type="pathway">
    <text evidence="3">Energy metabolism; oxidative phosphorylation.</text>
</comment>
<dbReference type="PRINTS" id="PR00605">
    <property type="entry name" value="CYTCHROMECIC"/>
</dbReference>
<evidence type="ECO:0000256" key="14">
    <source>
        <dbReference type="ARBA" id="ARBA00022982"/>
    </source>
</evidence>
<dbReference type="Gene3D" id="6.10.280.130">
    <property type="match status" value="1"/>
</dbReference>
<dbReference type="Pfam" id="PF13442">
    <property type="entry name" value="Cytochrome_CBB3"/>
    <property type="match status" value="2"/>
</dbReference>
<evidence type="ECO:0000256" key="20">
    <source>
        <dbReference type="ARBA" id="ARBA00029635"/>
    </source>
</evidence>
<dbReference type="Pfam" id="PF14715">
    <property type="entry name" value="FixP_N"/>
    <property type="match status" value="1"/>
</dbReference>
<organism evidence="23">
    <name type="scientific">hydrothermal vent metagenome</name>
    <dbReference type="NCBI Taxonomy" id="652676"/>
    <lineage>
        <taxon>unclassified sequences</taxon>
        <taxon>metagenomes</taxon>
        <taxon>ecological metagenomes</taxon>
    </lineage>
</organism>
<evidence type="ECO:0000256" key="4">
    <source>
        <dbReference type="ARBA" id="ARBA00006113"/>
    </source>
</evidence>
<evidence type="ECO:0000256" key="19">
    <source>
        <dbReference type="ARBA" id="ARBA00023136"/>
    </source>
</evidence>
<dbReference type="AlphaFoldDB" id="A0A3B1CGS0"/>
<evidence type="ECO:0000256" key="6">
    <source>
        <dbReference type="ARBA" id="ARBA00022475"/>
    </source>
</evidence>
<sequence>MSEKKQPYDVEDTGHEWDGIRELKNDPPRWWMIGYVLSPIFIVVYLLLYPSIPLINDYTRGLLGWTQIDEYNESMAQLKIIREPFEKKIEALSALEILSDSEMKRYAEISSKVTFGDHCAACHGSGGQGKPGFPILADDDWLYGGTLETIIETITDGREGDMPAFGDQLSEREISDLVAFVIASSKGEQSPAGHDVFMGKTSGEANCVDCHGEEAKGDHDMGSANLTDRIWRFGGSEEAIRRTITYGVNQDGKMTRKAIMPTFGKKLKEADIKKLAVKVWSFGGGEKPQEEE</sequence>
<dbReference type="InterPro" id="IPR050597">
    <property type="entry name" value="Cytochrome_c_Oxidase_Subunit"/>
</dbReference>
<dbReference type="GO" id="GO:0016491">
    <property type="term" value="F:oxidoreductase activity"/>
    <property type="evidence" value="ECO:0007669"/>
    <property type="project" value="UniProtKB-KW"/>
</dbReference>
<evidence type="ECO:0000256" key="18">
    <source>
        <dbReference type="ARBA" id="ARBA00023065"/>
    </source>
</evidence>
<dbReference type="Gene3D" id="1.10.760.10">
    <property type="entry name" value="Cytochrome c-like domain"/>
    <property type="match status" value="2"/>
</dbReference>
<dbReference type="SUPFAM" id="SSF46626">
    <property type="entry name" value="Cytochrome c"/>
    <property type="match status" value="2"/>
</dbReference>
<dbReference type="GO" id="GO:0005886">
    <property type="term" value="C:plasma membrane"/>
    <property type="evidence" value="ECO:0007669"/>
    <property type="project" value="UniProtKB-SubCell"/>
</dbReference>
<keyword evidence="8" id="KW-0349">Heme</keyword>
<evidence type="ECO:0000256" key="8">
    <source>
        <dbReference type="ARBA" id="ARBA00022617"/>
    </source>
</evidence>
<keyword evidence="18" id="KW-0406">Ion transport</keyword>
<proteinExistence type="inferred from homology"/>
<keyword evidence="14" id="KW-0249">Electron transport</keyword>
<protein>
    <recommendedName>
        <fullName evidence="20">Cytochrome c oxidase subunit III</fullName>
    </recommendedName>
</protein>
<evidence type="ECO:0000256" key="2">
    <source>
        <dbReference type="ARBA" id="ARBA00004533"/>
    </source>
</evidence>
<evidence type="ECO:0000256" key="3">
    <source>
        <dbReference type="ARBA" id="ARBA00004673"/>
    </source>
</evidence>
<evidence type="ECO:0000259" key="22">
    <source>
        <dbReference type="PROSITE" id="PS51007"/>
    </source>
</evidence>
<evidence type="ECO:0000256" key="10">
    <source>
        <dbReference type="ARBA" id="ARBA00022692"/>
    </source>
</evidence>
<evidence type="ECO:0000256" key="12">
    <source>
        <dbReference type="ARBA" id="ARBA00022737"/>
    </source>
</evidence>
<dbReference type="InterPro" id="IPR009056">
    <property type="entry name" value="Cyt_c-like_dom"/>
</dbReference>
<dbReference type="UniPathway" id="UPA00705"/>
<dbReference type="EMBL" id="UOGA01000314">
    <property type="protein sequence ID" value="VAX25771.1"/>
    <property type="molecule type" value="Genomic_DNA"/>
</dbReference>
<keyword evidence="5" id="KW-0813">Transport</keyword>
<keyword evidence="13" id="KW-0375">Hydrogen ion transport</keyword>
<comment type="similarity">
    <text evidence="4">Belongs to the CcoP / FixP family.</text>
</comment>
<evidence type="ECO:0000256" key="21">
    <source>
        <dbReference type="SAM" id="Phobius"/>
    </source>
</evidence>
<comment type="cofactor">
    <cofactor evidence="1">
        <name>heme c</name>
        <dbReference type="ChEBI" id="CHEBI:61717"/>
    </cofactor>
</comment>
<dbReference type="PIRSF" id="PIRSF000006">
    <property type="entry name" value="Cbb3-Cox_fixP"/>
    <property type="match status" value="1"/>
</dbReference>
<keyword evidence="16 23" id="KW-0560">Oxidoreductase</keyword>
<dbReference type="PROSITE" id="PS51007">
    <property type="entry name" value="CYTC"/>
    <property type="match status" value="2"/>
</dbReference>
<dbReference type="GO" id="GO:0009055">
    <property type="term" value="F:electron transfer activity"/>
    <property type="evidence" value="ECO:0007669"/>
    <property type="project" value="InterPro"/>
</dbReference>
<dbReference type="GO" id="GO:0020037">
    <property type="term" value="F:heme binding"/>
    <property type="evidence" value="ECO:0007669"/>
    <property type="project" value="InterPro"/>
</dbReference>
<accession>A0A3B1CGS0</accession>
<dbReference type="NCBIfam" id="TIGR00782">
    <property type="entry name" value="ccoP"/>
    <property type="match status" value="1"/>
</dbReference>
<evidence type="ECO:0000256" key="11">
    <source>
        <dbReference type="ARBA" id="ARBA00022723"/>
    </source>
</evidence>
<keyword evidence="15 21" id="KW-1133">Transmembrane helix</keyword>
<reference evidence="23" key="1">
    <citation type="submission" date="2018-06" db="EMBL/GenBank/DDBJ databases">
        <authorList>
            <person name="Zhirakovskaya E."/>
        </authorList>
    </citation>
    <scope>NUCLEOTIDE SEQUENCE</scope>
</reference>
<feature type="domain" description="Cytochrome c" evidence="22">
    <location>
        <begin position="188"/>
        <end position="283"/>
    </location>
</feature>
<evidence type="ECO:0000256" key="13">
    <source>
        <dbReference type="ARBA" id="ARBA00022781"/>
    </source>
</evidence>